<evidence type="ECO:0000313" key="6">
    <source>
        <dbReference type="Proteomes" id="UP001158598"/>
    </source>
</evidence>
<feature type="modified residue" description="N6-(pyridoxal phosphate)lysine" evidence="4">
    <location>
        <position position="348"/>
    </location>
</feature>
<protein>
    <submittedName>
        <fullName evidence="5">Pyridoxal-dependent decarboxylase domain protein</fullName>
    </submittedName>
</protein>
<dbReference type="EMBL" id="OX458332">
    <property type="protein sequence ID" value="CAI8810178.1"/>
    <property type="molecule type" value="Genomic_DNA"/>
</dbReference>
<dbReference type="PANTHER" id="PTHR45677">
    <property type="entry name" value="GLUTAMATE DECARBOXYLASE-RELATED"/>
    <property type="match status" value="1"/>
</dbReference>
<keyword evidence="3 4" id="KW-0663">Pyridoxal phosphate</keyword>
<keyword evidence="2" id="KW-0210">Decarboxylase</keyword>
<gene>
    <name evidence="5" type="ORF">MCNOR_1737</name>
</gene>
<evidence type="ECO:0000256" key="3">
    <source>
        <dbReference type="ARBA" id="ARBA00022898"/>
    </source>
</evidence>
<name>A0AA35UZY9_METCP</name>
<dbReference type="AlphaFoldDB" id="A0AA35UZY9"/>
<organism evidence="5 6">
    <name type="scientific">Methylococcus capsulatus</name>
    <dbReference type="NCBI Taxonomy" id="414"/>
    <lineage>
        <taxon>Bacteria</taxon>
        <taxon>Pseudomonadati</taxon>
        <taxon>Pseudomonadota</taxon>
        <taxon>Gammaproteobacteria</taxon>
        <taxon>Methylococcales</taxon>
        <taxon>Methylococcaceae</taxon>
        <taxon>Methylococcus</taxon>
    </lineage>
</organism>
<dbReference type="GO" id="GO:0019752">
    <property type="term" value="P:carboxylic acid metabolic process"/>
    <property type="evidence" value="ECO:0007669"/>
    <property type="project" value="InterPro"/>
</dbReference>
<dbReference type="InterPro" id="IPR002129">
    <property type="entry name" value="PyrdxlP-dep_de-COase"/>
</dbReference>
<evidence type="ECO:0000256" key="4">
    <source>
        <dbReference type="PIRSR" id="PIRSR602129-50"/>
    </source>
</evidence>
<dbReference type="PANTHER" id="PTHR45677:SF8">
    <property type="entry name" value="CYSTEINE SULFINIC ACID DECARBOXYLASE"/>
    <property type="match status" value="1"/>
</dbReference>
<evidence type="ECO:0000256" key="2">
    <source>
        <dbReference type="ARBA" id="ARBA00022793"/>
    </source>
</evidence>
<dbReference type="GO" id="GO:0005737">
    <property type="term" value="C:cytoplasm"/>
    <property type="evidence" value="ECO:0007669"/>
    <property type="project" value="TreeGrafter"/>
</dbReference>
<accession>A0AA35UZY9</accession>
<comment type="cofactor">
    <cofactor evidence="1 4">
        <name>pyridoxal 5'-phosphate</name>
        <dbReference type="ChEBI" id="CHEBI:597326"/>
    </cofactor>
</comment>
<dbReference type="Pfam" id="PF00282">
    <property type="entry name" value="Pyridoxal_deC"/>
    <property type="match status" value="1"/>
</dbReference>
<dbReference type="Proteomes" id="UP001158598">
    <property type="component" value="Chromosome"/>
</dbReference>
<reference evidence="5" key="1">
    <citation type="submission" date="2023-03" db="EMBL/GenBank/DDBJ databases">
        <authorList>
            <person name="Pearce D."/>
        </authorList>
    </citation>
    <scope>NUCLEOTIDE SEQUENCE</scope>
    <source>
        <strain evidence="5">Mc</strain>
    </source>
</reference>
<evidence type="ECO:0000313" key="5">
    <source>
        <dbReference type="EMBL" id="CAI8810178.1"/>
    </source>
</evidence>
<proteinExistence type="predicted"/>
<dbReference type="GO" id="GO:0016831">
    <property type="term" value="F:carboxy-lyase activity"/>
    <property type="evidence" value="ECO:0007669"/>
    <property type="project" value="UniProtKB-KW"/>
</dbReference>
<keyword evidence="2" id="KW-0456">Lyase</keyword>
<evidence type="ECO:0000256" key="1">
    <source>
        <dbReference type="ARBA" id="ARBA00001933"/>
    </source>
</evidence>
<sequence length="560" mass="62218">MRTERVNTHHRHYSEILDALKICFPSPVSNPVMDGYFVHTLSCFLDRVDGLKSASPILGSTLDGDYSAQRALPMPERMSSIEQITAMLADYCRGMVVWAHPNAQANVIPPPTIASITAFIASAIYNPNIIWDEYSARFAEAEIEAVAMLADLVGYERESAGGVFTFGGTGTILYGLKLALEKISGGRAMHEGIRKPYKILASGVSHYSRVNAAGWLGLGTENLVTVPTTLQNEMSLTHLESELRRRFEAGEEVAAIIATLGTTDAFGIDDLAAIADIRDALAEEYRLPYRPHLHADAVIGWPWSVFKDYDFELNPLGFHARTLRSLQDSVERIGLLHRADSIGLDFHKTGYVPYVSSAVLVKNRDDLALLSRDQAQMPYLYQFGHYHPGLFTLECSRSGAGALAALANLRLLGKEGYRVILGHSVEMSERLRELLEELDFVHILNGGNFGPVTLFRLYPPGIEAAAAYRRELTDPAYADILERHNRFNREIFDRMHAKAVKGEGVLLSWTDAYRDAGRGNGRIAAIKSFIMSPWTDRRTIDRVVDQVWRAWEVCGPGFSA</sequence>
<dbReference type="GO" id="GO:0030170">
    <property type="term" value="F:pyridoxal phosphate binding"/>
    <property type="evidence" value="ECO:0007669"/>
    <property type="project" value="InterPro"/>
</dbReference>